<dbReference type="InterPro" id="IPR011990">
    <property type="entry name" value="TPR-like_helical_dom_sf"/>
</dbReference>
<protein>
    <submittedName>
        <fullName evidence="4">Uncharacterized protein</fullName>
    </submittedName>
</protein>
<keyword evidence="5" id="KW-1185">Reference proteome</keyword>
<proteinExistence type="predicted"/>
<feature type="region of interest" description="Disordered" evidence="3">
    <location>
        <begin position="112"/>
        <end position="185"/>
    </location>
</feature>
<sequence>MLYVVKKELKCDELRMAAFNNMAAVYANEQNWEECKNQCTQVIVLKNDEKNTKALFRRAKAYRHLGLHELACCDLVKAQELTGTSDPTIEAEMKLLKKDIKNADNAFLQSMRQGMKKAQSKKKKGVTQSQSQPQNQTPQEKTASQTDEQTQDHPSQQKDTTNNDNIPDKIKSDDFNQTTSQEAEK</sequence>
<dbReference type="PANTHER" id="PTHR11242">
    <property type="entry name" value="ARYL HYDROCARBON RECEPTOR INTERACTING PROTEIN RELATED"/>
    <property type="match status" value="1"/>
</dbReference>
<feature type="compositionally biased region" description="Low complexity" evidence="3">
    <location>
        <begin position="127"/>
        <end position="139"/>
    </location>
</feature>
<dbReference type="Proteomes" id="UP000023152">
    <property type="component" value="Unassembled WGS sequence"/>
</dbReference>
<evidence type="ECO:0000256" key="3">
    <source>
        <dbReference type="SAM" id="MobiDB-lite"/>
    </source>
</evidence>
<keyword evidence="2" id="KW-0802">TPR repeat</keyword>
<organism evidence="4 5">
    <name type="scientific">Reticulomyxa filosa</name>
    <dbReference type="NCBI Taxonomy" id="46433"/>
    <lineage>
        <taxon>Eukaryota</taxon>
        <taxon>Sar</taxon>
        <taxon>Rhizaria</taxon>
        <taxon>Retaria</taxon>
        <taxon>Foraminifera</taxon>
        <taxon>Monothalamids</taxon>
        <taxon>Reticulomyxidae</taxon>
        <taxon>Reticulomyxa</taxon>
    </lineage>
</organism>
<feature type="compositionally biased region" description="Polar residues" evidence="3">
    <location>
        <begin position="175"/>
        <end position="185"/>
    </location>
</feature>
<evidence type="ECO:0000313" key="5">
    <source>
        <dbReference type="Proteomes" id="UP000023152"/>
    </source>
</evidence>
<comment type="caution">
    <text evidence="4">The sequence shown here is derived from an EMBL/GenBank/DDBJ whole genome shotgun (WGS) entry which is preliminary data.</text>
</comment>
<reference evidence="4 5" key="1">
    <citation type="journal article" date="2013" name="Curr. Biol.">
        <title>The Genome of the Foraminiferan Reticulomyxa filosa.</title>
        <authorList>
            <person name="Glockner G."/>
            <person name="Hulsmann N."/>
            <person name="Schleicher M."/>
            <person name="Noegel A.A."/>
            <person name="Eichinger L."/>
            <person name="Gallinger C."/>
            <person name="Pawlowski J."/>
            <person name="Sierra R."/>
            <person name="Euteneuer U."/>
            <person name="Pillet L."/>
            <person name="Moustafa A."/>
            <person name="Platzer M."/>
            <person name="Groth M."/>
            <person name="Szafranski K."/>
            <person name="Schliwa M."/>
        </authorList>
    </citation>
    <scope>NUCLEOTIDE SEQUENCE [LARGE SCALE GENOMIC DNA]</scope>
</reference>
<dbReference type="InterPro" id="IPR039663">
    <property type="entry name" value="AIP/AIPL1/TTC9"/>
</dbReference>
<dbReference type="PANTHER" id="PTHR11242:SF0">
    <property type="entry name" value="TPR_REGION DOMAIN-CONTAINING PROTEIN"/>
    <property type="match status" value="1"/>
</dbReference>
<evidence type="ECO:0000256" key="1">
    <source>
        <dbReference type="ARBA" id="ARBA00022737"/>
    </source>
</evidence>
<dbReference type="OrthoDB" id="2942533at2759"/>
<dbReference type="EMBL" id="ASPP01008111">
    <property type="protein sequence ID" value="ETO26065.1"/>
    <property type="molecule type" value="Genomic_DNA"/>
</dbReference>
<feature type="compositionally biased region" description="Polar residues" evidence="3">
    <location>
        <begin position="140"/>
        <end position="165"/>
    </location>
</feature>
<dbReference type="Gene3D" id="1.25.40.10">
    <property type="entry name" value="Tetratricopeptide repeat domain"/>
    <property type="match status" value="1"/>
</dbReference>
<dbReference type="SUPFAM" id="SSF48452">
    <property type="entry name" value="TPR-like"/>
    <property type="match status" value="1"/>
</dbReference>
<feature type="compositionally biased region" description="Basic residues" evidence="3">
    <location>
        <begin position="114"/>
        <end position="125"/>
    </location>
</feature>
<evidence type="ECO:0000256" key="2">
    <source>
        <dbReference type="ARBA" id="ARBA00022803"/>
    </source>
</evidence>
<keyword evidence="1" id="KW-0677">Repeat</keyword>
<evidence type="ECO:0000313" key="4">
    <source>
        <dbReference type="EMBL" id="ETO26065.1"/>
    </source>
</evidence>
<dbReference type="AlphaFoldDB" id="X6NIB6"/>
<accession>X6NIB6</accession>
<gene>
    <name evidence="4" type="ORF">RFI_11072</name>
</gene>
<name>X6NIB6_RETFI</name>